<keyword evidence="2" id="KW-1185">Reference proteome</keyword>
<evidence type="ECO:0008006" key="3">
    <source>
        <dbReference type="Google" id="ProtNLM"/>
    </source>
</evidence>
<accession>A0AAV7GTB7</accession>
<gene>
    <name evidence="1" type="ORF">IEQ34_011606</name>
</gene>
<organism evidence="1 2">
    <name type="scientific">Dendrobium chrysotoxum</name>
    <name type="common">Orchid</name>
    <dbReference type="NCBI Taxonomy" id="161865"/>
    <lineage>
        <taxon>Eukaryota</taxon>
        <taxon>Viridiplantae</taxon>
        <taxon>Streptophyta</taxon>
        <taxon>Embryophyta</taxon>
        <taxon>Tracheophyta</taxon>
        <taxon>Spermatophyta</taxon>
        <taxon>Magnoliopsida</taxon>
        <taxon>Liliopsida</taxon>
        <taxon>Asparagales</taxon>
        <taxon>Orchidaceae</taxon>
        <taxon>Epidendroideae</taxon>
        <taxon>Malaxideae</taxon>
        <taxon>Dendrobiinae</taxon>
        <taxon>Dendrobium</taxon>
    </lineage>
</organism>
<sequence length="90" mass="9859">MFARVFFTSSQAVRLCLLRLKGFALHLVYFVVAVRLRCFASGRDIARVASSAPSLLFVFACSTTFPSCGIDSLDILIGSNYGELDRCKGN</sequence>
<protein>
    <recommendedName>
        <fullName evidence="3">Secreted protein</fullName>
    </recommendedName>
</protein>
<dbReference type="Proteomes" id="UP000775213">
    <property type="component" value="Unassembled WGS sequence"/>
</dbReference>
<evidence type="ECO:0000313" key="1">
    <source>
        <dbReference type="EMBL" id="KAH0458792.1"/>
    </source>
</evidence>
<evidence type="ECO:0000313" key="2">
    <source>
        <dbReference type="Proteomes" id="UP000775213"/>
    </source>
</evidence>
<proteinExistence type="predicted"/>
<dbReference type="EMBL" id="JAGFBR010000011">
    <property type="protein sequence ID" value="KAH0458792.1"/>
    <property type="molecule type" value="Genomic_DNA"/>
</dbReference>
<dbReference type="AlphaFoldDB" id="A0AAV7GTB7"/>
<name>A0AAV7GTB7_DENCH</name>
<comment type="caution">
    <text evidence="1">The sequence shown here is derived from an EMBL/GenBank/DDBJ whole genome shotgun (WGS) entry which is preliminary data.</text>
</comment>
<reference evidence="1 2" key="1">
    <citation type="journal article" date="2021" name="Hortic Res">
        <title>Chromosome-scale assembly of the Dendrobium chrysotoxum genome enhances the understanding of orchid evolution.</title>
        <authorList>
            <person name="Zhang Y."/>
            <person name="Zhang G.Q."/>
            <person name="Zhang D."/>
            <person name="Liu X.D."/>
            <person name="Xu X.Y."/>
            <person name="Sun W.H."/>
            <person name="Yu X."/>
            <person name="Zhu X."/>
            <person name="Wang Z.W."/>
            <person name="Zhao X."/>
            <person name="Zhong W.Y."/>
            <person name="Chen H."/>
            <person name="Yin W.L."/>
            <person name="Huang T."/>
            <person name="Niu S.C."/>
            <person name="Liu Z.J."/>
        </authorList>
    </citation>
    <scope>NUCLEOTIDE SEQUENCE [LARGE SCALE GENOMIC DNA]</scope>
    <source>
        <strain evidence="1">Lindl</strain>
    </source>
</reference>